<feature type="region of interest" description="Disordered" evidence="1">
    <location>
        <begin position="82"/>
        <end position="114"/>
    </location>
</feature>
<dbReference type="AlphaFoldDB" id="A0A2C9U7E5"/>
<feature type="transmembrane region" description="Helical" evidence="2">
    <location>
        <begin position="6"/>
        <end position="30"/>
    </location>
</feature>
<reference evidence="3" key="1">
    <citation type="submission" date="2016-02" db="EMBL/GenBank/DDBJ databases">
        <title>WGS assembly of Manihot esculenta.</title>
        <authorList>
            <person name="Bredeson J.V."/>
            <person name="Prochnik S.E."/>
            <person name="Lyons J.B."/>
            <person name="Schmutz J."/>
            <person name="Grimwood J."/>
            <person name="Vrebalov J."/>
            <person name="Bart R.S."/>
            <person name="Amuge T."/>
            <person name="Ferguson M.E."/>
            <person name="Green R."/>
            <person name="Putnam N."/>
            <person name="Stites J."/>
            <person name="Rounsley S."/>
            <person name="Rokhsar D.S."/>
        </authorList>
    </citation>
    <scope>NUCLEOTIDE SEQUENCE [LARGE SCALE GENOMIC DNA]</scope>
    <source>
        <tissue evidence="3">Leaf</tissue>
    </source>
</reference>
<evidence type="ECO:0000256" key="1">
    <source>
        <dbReference type="SAM" id="MobiDB-lite"/>
    </source>
</evidence>
<name>A0A2C9U7E5_MANES</name>
<protein>
    <submittedName>
        <fullName evidence="3">Uncharacterized protein</fullName>
    </submittedName>
</protein>
<keyword evidence="2" id="KW-1133">Transmembrane helix</keyword>
<sequence length="114" mass="12865">MKGNKISTAILIVMLIYSIGVAEAWLWNFYGSRRGKVDKSCFKVCYKQCMSHRSSNSRHCKVQCKPVCRNVGYINGILKSKPEHGKANLPQLDHNEELPPVEGAIQSPPQPRRP</sequence>
<gene>
    <name evidence="3" type="ORF">MANES_17G120800</name>
</gene>
<evidence type="ECO:0000256" key="2">
    <source>
        <dbReference type="SAM" id="Phobius"/>
    </source>
</evidence>
<proteinExistence type="predicted"/>
<accession>A0A2C9U7E5</accession>
<dbReference type="EMBL" id="CM004403">
    <property type="protein sequence ID" value="OAY25805.1"/>
    <property type="molecule type" value="Genomic_DNA"/>
</dbReference>
<keyword evidence="2" id="KW-0472">Membrane</keyword>
<evidence type="ECO:0000313" key="3">
    <source>
        <dbReference type="EMBL" id="OAY25805.1"/>
    </source>
</evidence>
<keyword evidence="2" id="KW-0812">Transmembrane</keyword>
<organism evidence="3">
    <name type="scientific">Manihot esculenta</name>
    <name type="common">Cassava</name>
    <name type="synonym">Jatropha manihot</name>
    <dbReference type="NCBI Taxonomy" id="3983"/>
    <lineage>
        <taxon>Eukaryota</taxon>
        <taxon>Viridiplantae</taxon>
        <taxon>Streptophyta</taxon>
        <taxon>Embryophyta</taxon>
        <taxon>Tracheophyta</taxon>
        <taxon>Spermatophyta</taxon>
        <taxon>Magnoliopsida</taxon>
        <taxon>eudicotyledons</taxon>
        <taxon>Gunneridae</taxon>
        <taxon>Pentapetalae</taxon>
        <taxon>rosids</taxon>
        <taxon>fabids</taxon>
        <taxon>Malpighiales</taxon>
        <taxon>Euphorbiaceae</taxon>
        <taxon>Crotonoideae</taxon>
        <taxon>Manihoteae</taxon>
        <taxon>Manihot</taxon>
    </lineage>
</organism>